<evidence type="ECO:0000313" key="2">
    <source>
        <dbReference type="Proteomes" id="UP000000768"/>
    </source>
</evidence>
<gene>
    <name evidence="1" type="ORF">SORBI_3002G268250</name>
</gene>
<organism evidence="1 2">
    <name type="scientific">Sorghum bicolor</name>
    <name type="common">Sorghum</name>
    <name type="synonym">Sorghum vulgare</name>
    <dbReference type="NCBI Taxonomy" id="4558"/>
    <lineage>
        <taxon>Eukaryota</taxon>
        <taxon>Viridiplantae</taxon>
        <taxon>Streptophyta</taxon>
        <taxon>Embryophyta</taxon>
        <taxon>Tracheophyta</taxon>
        <taxon>Spermatophyta</taxon>
        <taxon>Magnoliopsida</taxon>
        <taxon>Liliopsida</taxon>
        <taxon>Poales</taxon>
        <taxon>Poaceae</taxon>
        <taxon>PACMAD clade</taxon>
        <taxon>Panicoideae</taxon>
        <taxon>Andropogonodae</taxon>
        <taxon>Andropogoneae</taxon>
        <taxon>Sorghinae</taxon>
        <taxon>Sorghum</taxon>
    </lineage>
</organism>
<protein>
    <submittedName>
        <fullName evidence="1">Uncharacterized protein</fullName>
    </submittedName>
</protein>
<evidence type="ECO:0000313" key="1">
    <source>
        <dbReference type="EMBL" id="OQU89790.1"/>
    </source>
</evidence>
<sequence length="117" mass="13019">MRSRLMTVTKRKCVSMLTLWTASSMPILVCSVVSQNLLYNVCFAHLLNGICITFYLTVASSCTISLSTTTVMHCRGLSPWKIQAQDSKLSLLELGFCCLGKLEELNLMWCISSSSRV</sequence>
<dbReference type="Gramene" id="OQU89790">
    <property type="protein sequence ID" value="OQU89790"/>
    <property type="gene ID" value="SORBI_3002G268250"/>
</dbReference>
<dbReference type="Proteomes" id="UP000000768">
    <property type="component" value="Chromosome 2"/>
</dbReference>
<dbReference type="AlphaFoldDB" id="A0A1W0W5Y7"/>
<name>A0A1W0W5Y7_SORBI</name>
<accession>A0A1W0W5Y7</accession>
<dbReference type="InParanoid" id="A0A1W0W5Y7"/>
<dbReference type="EMBL" id="CM000761">
    <property type="protein sequence ID" value="OQU89790.1"/>
    <property type="molecule type" value="Genomic_DNA"/>
</dbReference>
<proteinExistence type="predicted"/>
<reference evidence="2" key="2">
    <citation type="journal article" date="2018" name="Plant J.">
        <title>The Sorghum bicolor reference genome: improved assembly, gene annotations, a transcriptome atlas, and signatures of genome organization.</title>
        <authorList>
            <person name="McCormick R.F."/>
            <person name="Truong S.K."/>
            <person name="Sreedasyam A."/>
            <person name="Jenkins J."/>
            <person name="Shu S."/>
            <person name="Sims D."/>
            <person name="Kennedy M."/>
            <person name="Amirebrahimi M."/>
            <person name="Weers B.D."/>
            <person name="McKinley B."/>
            <person name="Mattison A."/>
            <person name="Morishige D.T."/>
            <person name="Grimwood J."/>
            <person name="Schmutz J."/>
            <person name="Mullet J.E."/>
        </authorList>
    </citation>
    <scope>NUCLEOTIDE SEQUENCE [LARGE SCALE GENOMIC DNA]</scope>
    <source>
        <strain evidence="2">cv. BTx623</strain>
    </source>
</reference>
<keyword evidence="2" id="KW-1185">Reference proteome</keyword>
<reference evidence="1 2" key="1">
    <citation type="journal article" date="2009" name="Nature">
        <title>The Sorghum bicolor genome and the diversification of grasses.</title>
        <authorList>
            <person name="Paterson A.H."/>
            <person name="Bowers J.E."/>
            <person name="Bruggmann R."/>
            <person name="Dubchak I."/>
            <person name="Grimwood J."/>
            <person name="Gundlach H."/>
            <person name="Haberer G."/>
            <person name="Hellsten U."/>
            <person name="Mitros T."/>
            <person name="Poliakov A."/>
            <person name="Schmutz J."/>
            <person name="Spannagl M."/>
            <person name="Tang H."/>
            <person name="Wang X."/>
            <person name="Wicker T."/>
            <person name="Bharti A.K."/>
            <person name="Chapman J."/>
            <person name="Feltus F.A."/>
            <person name="Gowik U."/>
            <person name="Grigoriev I.V."/>
            <person name="Lyons E."/>
            <person name="Maher C.A."/>
            <person name="Martis M."/>
            <person name="Narechania A."/>
            <person name="Otillar R.P."/>
            <person name="Penning B.W."/>
            <person name="Salamov A.A."/>
            <person name="Wang Y."/>
            <person name="Zhang L."/>
            <person name="Carpita N.C."/>
            <person name="Freeling M."/>
            <person name="Gingle A.R."/>
            <person name="Hash C.T."/>
            <person name="Keller B."/>
            <person name="Klein P."/>
            <person name="Kresovich S."/>
            <person name="McCann M.C."/>
            <person name="Ming R."/>
            <person name="Peterson D.G."/>
            <person name="Mehboob-ur-Rahman"/>
            <person name="Ware D."/>
            <person name="Westhoff P."/>
            <person name="Mayer K.F."/>
            <person name="Messing J."/>
            <person name="Rokhsar D.S."/>
        </authorList>
    </citation>
    <scope>NUCLEOTIDE SEQUENCE [LARGE SCALE GENOMIC DNA]</scope>
    <source>
        <strain evidence="2">cv. BTx623</strain>
    </source>
</reference>